<keyword evidence="4" id="KW-1133">Transmembrane helix</keyword>
<evidence type="ECO:0000313" key="8">
    <source>
        <dbReference type="EMBL" id="BAU54389.1"/>
    </source>
</evidence>
<feature type="domain" description="MacB-like periplasmic core" evidence="7">
    <location>
        <begin position="20"/>
        <end position="252"/>
    </location>
</feature>
<keyword evidence="9" id="KW-1185">Reference proteome</keyword>
<evidence type="ECO:0000259" key="6">
    <source>
        <dbReference type="Pfam" id="PF02687"/>
    </source>
</evidence>
<feature type="domain" description="ABC3 transporter permease C-terminal" evidence="6">
    <location>
        <begin position="305"/>
        <end position="420"/>
    </location>
</feature>
<evidence type="ECO:0000256" key="3">
    <source>
        <dbReference type="ARBA" id="ARBA00022692"/>
    </source>
</evidence>
<dbReference type="PANTHER" id="PTHR30572:SF18">
    <property type="entry name" value="ABC-TYPE MACROLIDE FAMILY EXPORT SYSTEM PERMEASE COMPONENT 2"/>
    <property type="match status" value="1"/>
</dbReference>
<accession>A0A0X8X274</accession>
<dbReference type="KEGG" id="mgot:MgSA37_02565"/>
<gene>
    <name evidence="8" type="primary">yknZ_5</name>
    <name evidence="8" type="ORF">MgSA37_02565</name>
</gene>
<evidence type="ECO:0000259" key="7">
    <source>
        <dbReference type="Pfam" id="PF12704"/>
    </source>
</evidence>
<dbReference type="Proteomes" id="UP000218263">
    <property type="component" value="Chromosome"/>
</dbReference>
<dbReference type="InterPro" id="IPR025857">
    <property type="entry name" value="MacB_PCD"/>
</dbReference>
<dbReference type="AlphaFoldDB" id="A0A0X8X274"/>
<keyword evidence="2" id="KW-1003">Cell membrane</keyword>
<evidence type="ECO:0000256" key="2">
    <source>
        <dbReference type="ARBA" id="ARBA00022475"/>
    </source>
</evidence>
<dbReference type="Pfam" id="PF02687">
    <property type="entry name" value="FtsX"/>
    <property type="match status" value="2"/>
</dbReference>
<evidence type="ECO:0000256" key="1">
    <source>
        <dbReference type="ARBA" id="ARBA00004651"/>
    </source>
</evidence>
<organism evidence="8 9">
    <name type="scientific">Mucilaginibacter gotjawali</name>
    <dbReference type="NCBI Taxonomy" id="1550579"/>
    <lineage>
        <taxon>Bacteria</taxon>
        <taxon>Pseudomonadati</taxon>
        <taxon>Bacteroidota</taxon>
        <taxon>Sphingobacteriia</taxon>
        <taxon>Sphingobacteriales</taxon>
        <taxon>Sphingobacteriaceae</taxon>
        <taxon>Mucilaginibacter</taxon>
    </lineage>
</organism>
<dbReference type="GO" id="GO:0022857">
    <property type="term" value="F:transmembrane transporter activity"/>
    <property type="evidence" value="ECO:0007669"/>
    <property type="project" value="TreeGrafter"/>
</dbReference>
<evidence type="ECO:0000313" key="9">
    <source>
        <dbReference type="Proteomes" id="UP000218263"/>
    </source>
</evidence>
<keyword evidence="3" id="KW-0812">Transmembrane</keyword>
<dbReference type="InterPro" id="IPR003838">
    <property type="entry name" value="ABC3_permease_C"/>
</dbReference>
<dbReference type="Pfam" id="PF12704">
    <property type="entry name" value="MacB_PCD"/>
    <property type="match status" value="2"/>
</dbReference>
<dbReference type="RefSeq" id="WP_096352317.1">
    <property type="nucleotide sequence ID" value="NZ_AP017313.1"/>
</dbReference>
<name>A0A0X8X274_9SPHI</name>
<feature type="domain" description="ABC3 transporter permease C-terminal" evidence="6">
    <location>
        <begin position="705"/>
        <end position="815"/>
    </location>
</feature>
<reference evidence="8 9" key="1">
    <citation type="submission" date="2015-12" db="EMBL/GenBank/DDBJ databases">
        <title>Genome sequence of Mucilaginibacter gotjawali.</title>
        <authorList>
            <person name="Lee J.S."/>
            <person name="Lee K.C."/>
            <person name="Kim K.K."/>
            <person name="Lee B.W."/>
        </authorList>
    </citation>
    <scope>NUCLEOTIDE SEQUENCE [LARGE SCALE GENOMIC DNA]</scope>
    <source>
        <strain evidence="8 9">SA3-7</strain>
    </source>
</reference>
<keyword evidence="5" id="KW-0472">Membrane</keyword>
<dbReference type="OrthoDB" id="1451596at2"/>
<dbReference type="GO" id="GO:0005886">
    <property type="term" value="C:plasma membrane"/>
    <property type="evidence" value="ECO:0007669"/>
    <property type="project" value="UniProtKB-SubCell"/>
</dbReference>
<sequence>MIKNYFKIALRGFWKHKLFTLINIIGLSIGISTSLVIYLIVHYDLTFDKFHRDSDRIYRVVSNFSFQGQPGYTRGVCGPLPGAIKSQATGVGFTSHIFCLSPDVFIAGKKGGPTKFKSQDRVVLADDAYFKIFDYVWLAGSSKTALEAPNQVVLTSERARLYFPALSYDQMIGKVVTYDTLKATITGIVQTIKENTDLTFHDFISYSSATATNALGDLLQLKSWGSTSSSSIVFVKLSPQASAANVQQQLNDIFKKNNPPHKGVPANSSTSFALQPLNDLHFNEKYGAFDFSDTASKNTLYGLLVIAAFLLLLGCINFVNLTTAQAAQRAKEIGIRKTMGSSRAQLVIQFLSETFFITLFAVIISIVSAPLILKLFADFISPAIKADFIHQPDIILFLVVLVITVSLLSGFYPAIVLSGYKPVLVLKNQAQSNGSKTRNAWLRKSLTVSQFVIAQFFIMATVLVSKQIYYALHKDLGFKKDAIIVINSPWKARTVEHNLVLLNKLRAIPEIELVSIGNAAPFSGSTTSTRVSYKDGKKEIQTEVEMKFGDENYLKLYQIKLLAGRTLQASDTSTSFLINNTYARVLGFRDPHDAIGKQIDNINERKRMTIVGVMADFYERSIHSPIKPLAFLISKKDVNQLGGFHIALKPQTPGGDEWKTAIAAIGKAWKEIYPDDDFDYHFYDDTIAQFYSNEQHTSTLLTWASGLSIFISCLGLLGLAIYTTNQRTKEIGVRKVLGATVVQIVRMLSTELVLLILLAFAIVCPIAWYAMNKWMESFTDKTSISWWIFAASAIGMLLAAVITSSFQTVKAAIANPVKSLRSE</sequence>
<feature type="domain" description="MacB-like periplasmic core" evidence="7">
    <location>
        <begin position="447"/>
        <end position="618"/>
    </location>
</feature>
<evidence type="ECO:0000256" key="4">
    <source>
        <dbReference type="ARBA" id="ARBA00022989"/>
    </source>
</evidence>
<dbReference type="InterPro" id="IPR050250">
    <property type="entry name" value="Macrolide_Exporter_MacB"/>
</dbReference>
<proteinExistence type="predicted"/>
<dbReference type="EMBL" id="AP017313">
    <property type="protein sequence ID" value="BAU54389.1"/>
    <property type="molecule type" value="Genomic_DNA"/>
</dbReference>
<evidence type="ECO:0000256" key="5">
    <source>
        <dbReference type="ARBA" id="ARBA00023136"/>
    </source>
</evidence>
<comment type="subcellular location">
    <subcellularLocation>
        <location evidence="1">Cell membrane</location>
        <topology evidence="1">Multi-pass membrane protein</topology>
    </subcellularLocation>
</comment>
<protein>
    <submittedName>
        <fullName evidence="8">Putative ABC transporter permease YknZ</fullName>
    </submittedName>
</protein>
<dbReference type="PANTHER" id="PTHR30572">
    <property type="entry name" value="MEMBRANE COMPONENT OF TRANSPORTER-RELATED"/>
    <property type="match status" value="1"/>
</dbReference>